<feature type="non-terminal residue" evidence="1">
    <location>
        <position position="250"/>
    </location>
</feature>
<comment type="caution">
    <text evidence="1">The sequence shown here is derived from an EMBL/GenBank/DDBJ whole genome shotgun (WGS) entry which is preliminary data.</text>
</comment>
<protein>
    <submittedName>
        <fullName evidence="1">Uncharacterized protein</fullName>
    </submittedName>
</protein>
<dbReference type="AlphaFoldDB" id="X1H3W1"/>
<name>X1H3W1_9ZZZZ</name>
<accession>X1H3W1</accession>
<evidence type="ECO:0000313" key="1">
    <source>
        <dbReference type="EMBL" id="GAH48524.1"/>
    </source>
</evidence>
<gene>
    <name evidence="1" type="ORF">S03H2_31401</name>
</gene>
<proteinExistence type="predicted"/>
<organism evidence="1">
    <name type="scientific">marine sediment metagenome</name>
    <dbReference type="NCBI Taxonomy" id="412755"/>
    <lineage>
        <taxon>unclassified sequences</taxon>
        <taxon>metagenomes</taxon>
        <taxon>ecological metagenomes</taxon>
    </lineage>
</organism>
<sequence length="250" mass="28004">MLSNKDLLSKKRFMKMKALPDIELTAEEADQFIDYVIDQSFWNKNARMVKMTKSEKNIRYLGYGTGRFLKPADHFSVLDYKKEFYSGKIALASKKVRGAIEIFDDDLEDNIEGQAFADHLMKVIAAKVANELDEAYFVSNADYADTDIRSLWEGFRYTLLAYAPTTDDDAHQLPLAATMLAATDGGTNAVPTTTGTFLMAGKIAEQCTADGQVIPIGHWEFKFAKMLKSLPSKYKVGGLGNLRFFCNDIV</sequence>
<reference evidence="1" key="1">
    <citation type="journal article" date="2014" name="Front. Microbiol.">
        <title>High frequency of phylogenetically diverse reductive dehalogenase-homologous genes in deep subseafloor sedimentary metagenomes.</title>
        <authorList>
            <person name="Kawai M."/>
            <person name="Futagami T."/>
            <person name="Toyoda A."/>
            <person name="Takaki Y."/>
            <person name="Nishi S."/>
            <person name="Hori S."/>
            <person name="Arai W."/>
            <person name="Tsubouchi T."/>
            <person name="Morono Y."/>
            <person name="Uchiyama I."/>
            <person name="Ito T."/>
            <person name="Fujiyama A."/>
            <person name="Inagaki F."/>
            <person name="Takami H."/>
        </authorList>
    </citation>
    <scope>NUCLEOTIDE SEQUENCE</scope>
    <source>
        <strain evidence="1">Expedition CK06-06</strain>
    </source>
</reference>
<dbReference type="EMBL" id="BARU01019040">
    <property type="protein sequence ID" value="GAH48524.1"/>
    <property type="molecule type" value="Genomic_DNA"/>
</dbReference>